<dbReference type="EMBL" id="JAPUUL010000611">
    <property type="protein sequence ID" value="KAJ8129983.1"/>
    <property type="molecule type" value="Genomic_DNA"/>
</dbReference>
<sequence length="184" mass="20815">MVFFPAGAVVLQSGFTKAFEAHVALQLLASLSTFGGVALIAWPILKNDGAHLDYFQFETLLKGHPFFGTVLVALVGVQIWFGWWHHRNFVKLQRKTMPTFIHRWNGRLLLALGTVNTAFGIIFAKERAPAKLIWGTLAAIEAIIFLIVVPELIRRKEQFYIPPAKQHVEGEERGHLLETFRPDQ</sequence>
<protein>
    <submittedName>
        <fullName evidence="1">Uncharacterized protein</fullName>
    </submittedName>
</protein>
<name>A0ACC2JS05_9PEZI</name>
<proteinExistence type="predicted"/>
<keyword evidence="2" id="KW-1185">Reference proteome</keyword>
<comment type="caution">
    <text evidence="1">The sequence shown here is derived from an EMBL/GenBank/DDBJ whole genome shotgun (WGS) entry which is preliminary data.</text>
</comment>
<gene>
    <name evidence="1" type="ORF">O1611_g3645</name>
</gene>
<dbReference type="Proteomes" id="UP001153332">
    <property type="component" value="Unassembled WGS sequence"/>
</dbReference>
<accession>A0ACC2JS05</accession>
<evidence type="ECO:0000313" key="2">
    <source>
        <dbReference type="Proteomes" id="UP001153332"/>
    </source>
</evidence>
<evidence type="ECO:0000313" key="1">
    <source>
        <dbReference type="EMBL" id="KAJ8129983.1"/>
    </source>
</evidence>
<organism evidence="1 2">
    <name type="scientific">Lasiodiplodia mahajangana</name>
    <dbReference type="NCBI Taxonomy" id="1108764"/>
    <lineage>
        <taxon>Eukaryota</taxon>
        <taxon>Fungi</taxon>
        <taxon>Dikarya</taxon>
        <taxon>Ascomycota</taxon>
        <taxon>Pezizomycotina</taxon>
        <taxon>Dothideomycetes</taxon>
        <taxon>Dothideomycetes incertae sedis</taxon>
        <taxon>Botryosphaeriales</taxon>
        <taxon>Botryosphaeriaceae</taxon>
        <taxon>Lasiodiplodia</taxon>
    </lineage>
</organism>
<reference evidence="1" key="1">
    <citation type="submission" date="2022-12" db="EMBL/GenBank/DDBJ databases">
        <title>Genome Sequence of Lasiodiplodia mahajangana.</title>
        <authorList>
            <person name="Buettner E."/>
        </authorList>
    </citation>
    <scope>NUCLEOTIDE SEQUENCE</scope>
    <source>
        <strain evidence="1">VT137</strain>
    </source>
</reference>